<proteinExistence type="predicted"/>
<dbReference type="Proteomes" id="UP000300052">
    <property type="component" value="Genome"/>
</dbReference>
<reference evidence="1 2" key="1">
    <citation type="submission" date="2019-03" db="EMBL/GenBank/DDBJ databases">
        <title>Genomic and seasonal variations among aquatic phages infecting the Baltic Sea Gammaproteobacteria Rheinheimera sp. bal341.</title>
        <authorList>
            <person name="Nilsson E."/>
            <person name="Li K."/>
            <person name="Fridlund J."/>
            <person name="Sulcius S."/>
            <person name="Bunse C."/>
            <person name="Karlsson C.M.G."/>
            <person name="Lindh M."/>
            <person name="Lundin D."/>
            <person name="Pinhassi J."/>
            <person name="Holmfeldt K."/>
        </authorList>
    </citation>
    <scope>NUCLEOTIDE SEQUENCE [LARGE SCALE GENOMIC DNA]</scope>
</reference>
<evidence type="ECO:0000313" key="2">
    <source>
        <dbReference type="Proteomes" id="UP000300052"/>
    </source>
</evidence>
<dbReference type="EMBL" id="MK719702">
    <property type="protein sequence ID" value="QCQ58101.1"/>
    <property type="molecule type" value="Genomic_DNA"/>
</dbReference>
<dbReference type="Pfam" id="PF10934">
    <property type="entry name" value="Sheath_initiator"/>
    <property type="match status" value="1"/>
</dbReference>
<accession>A0A4P8MVL2</accession>
<evidence type="ECO:0000313" key="1">
    <source>
        <dbReference type="EMBL" id="QCQ58101.1"/>
    </source>
</evidence>
<dbReference type="InterPro" id="IPR020288">
    <property type="entry name" value="Sheath_initiator"/>
</dbReference>
<organism evidence="1 2">
    <name type="scientific">Rheinheimera phage vB_RspM_Barba1S</name>
    <dbReference type="NCBI Taxonomy" id="2565660"/>
    <lineage>
        <taxon>Viruses</taxon>
        <taxon>Duplodnaviria</taxon>
        <taxon>Heunggongvirae</taxon>
        <taxon>Uroviricota</taxon>
        <taxon>Caudoviricetes</taxon>
        <taxon>Barbavirus</taxon>
        <taxon>Barbavirus barba18A</taxon>
    </lineage>
</organism>
<sequence length="441" mass="49097">MIGFKLNNAGDIEASDGKISLLSTVQEAVRQRLEIKLRTFQNEWFLDTTYGIPYRQQIIGKGLSKPEIDALYIDVINQDPDVQRIVYFNSTYSPLTREYDTSFEVRVADELLRVETLKQTPSEEIEYPVPDGSQLTPSCDAFAVGSYICDLHQIVHCDLPETGEYTWIYNEVAPVAGDDCVRYYTTGYASYGYVKYNCQDTDWSFVKDSSGGITFPSQEVITPEEPLPPVTPPTPIPTPTNAPVITVDLPTTIDAYLGQLALINIQVESQTPVTYQWQVREQGSSFWRDSNISDTNSYRPIITESLDGRSYRVLVSNKFGTVTSNVGTVKIGIIDYIEVVGGSFLLYFVSANTSESTSKTLDIRLERLSGMSIPSVTAKTTDTSNNIVRDDYIVNLVSDDGVNSRHAFTVTGLQPNKTYIAQFTATSNEVVLIDDVPIKTT</sequence>
<gene>
    <name evidence="1" type="ORF">Barba1S_gp114</name>
</gene>
<evidence type="ECO:0008006" key="3">
    <source>
        <dbReference type="Google" id="ProtNLM"/>
    </source>
</evidence>
<name>A0A4P8MVL2_9CAUD</name>
<protein>
    <recommendedName>
        <fullName evidence="3">Ig-like domain-containing protein</fullName>
    </recommendedName>
</protein>